<comment type="caution">
    <text evidence="1">The sequence shown here is derived from an EMBL/GenBank/DDBJ whole genome shotgun (WGS) entry which is preliminary data.</text>
</comment>
<proteinExistence type="predicted"/>
<dbReference type="Proteomes" id="UP000294682">
    <property type="component" value="Unassembled WGS sequence"/>
</dbReference>
<dbReference type="RefSeq" id="WP_132084598.1">
    <property type="nucleotide sequence ID" value="NZ_SLUK01000006.1"/>
</dbReference>
<dbReference type="AlphaFoldDB" id="A0A9X8UIS7"/>
<evidence type="ECO:0000313" key="1">
    <source>
        <dbReference type="EMBL" id="TCL43227.1"/>
    </source>
</evidence>
<gene>
    <name evidence="1" type="ORF">EDD78_10687</name>
</gene>
<accession>A0A9X8UIS7</accession>
<organism evidence="1 2">
    <name type="scientific">Harryflintia acetispora</name>
    <dbReference type="NCBI Taxonomy" id="1849041"/>
    <lineage>
        <taxon>Bacteria</taxon>
        <taxon>Bacillati</taxon>
        <taxon>Bacillota</taxon>
        <taxon>Clostridia</taxon>
        <taxon>Eubacteriales</taxon>
        <taxon>Oscillospiraceae</taxon>
        <taxon>Harryflintia</taxon>
    </lineage>
</organism>
<evidence type="ECO:0000313" key="2">
    <source>
        <dbReference type="Proteomes" id="UP000294682"/>
    </source>
</evidence>
<reference evidence="1 2" key="1">
    <citation type="submission" date="2019-03" db="EMBL/GenBank/DDBJ databases">
        <title>Genomic Encyclopedia of Type Strains, Phase IV (KMG-IV): sequencing the most valuable type-strain genomes for metagenomic binning, comparative biology and taxonomic classification.</title>
        <authorList>
            <person name="Goeker M."/>
        </authorList>
    </citation>
    <scope>NUCLEOTIDE SEQUENCE [LARGE SCALE GENOMIC DNA]</scope>
    <source>
        <strain evidence="1 2">DSM 100433</strain>
    </source>
</reference>
<dbReference type="EMBL" id="SLUK01000006">
    <property type="protein sequence ID" value="TCL43227.1"/>
    <property type="molecule type" value="Genomic_DNA"/>
</dbReference>
<name>A0A9X8UIS7_9FIRM</name>
<keyword evidence="2" id="KW-1185">Reference proteome</keyword>
<sequence>MESWELFYPEIRAVAGPYTFSKGVEIEGFASQDAYFAWAKIRFTPEFKPKISVPEKAQGGIYLGYGGQLWPVFSGFVSRPYDGGGYVNEIVLKDRMTRLEDTYITNTFLDATPQEIIAYGLAQAGVTGYKLSGDLLPQKKTVAIYRKNVIAMIKEVHSLWRINKRFFFQDDIFYWGERPDQDLIYTFEYAKNIISLDRPLGVWELVTVSLPQIKHSQKINVIHPQVNGQYEVKKVYFETNERGFIRTHVYF</sequence>
<protein>
    <submittedName>
        <fullName evidence="1">Uncharacterized protein</fullName>
    </submittedName>
</protein>